<dbReference type="InterPro" id="IPR003033">
    <property type="entry name" value="SCP2_sterol-bd_dom"/>
</dbReference>
<evidence type="ECO:0000313" key="2">
    <source>
        <dbReference type="EMBL" id="VAW45406.1"/>
    </source>
</evidence>
<organism evidence="2">
    <name type="scientific">hydrothermal vent metagenome</name>
    <dbReference type="NCBI Taxonomy" id="652676"/>
    <lineage>
        <taxon>unclassified sequences</taxon>
        <taxon>metagenomes</taxon>
        <taxon>ecological metagenomes</taxon>
    </lineage>
</organism>
<dbReference type="SUPFAM" id="SSF55718">
    <property type="entry name" value="SCP-like"/>
    <property type="match status" value="1"/>
</dbReference>
<dbReference type="EMBL" id="UOFA01000189">
    <property type="protein sequence ID" value="VAW45406.1"/>
    <property type="molecule type" value="Genomic_DNA"/>
</dbReference>
<dbReference type="InterPro" id="IPR016830">
    <property type="entry name" value="UbiT"/>
</dbReference>
<name>A0A3B0WLS7_9ZZZZ</name>
<protein>
    <submittedName>
        <fullName evidence="2">Uncharacterized protein YhbT</fullName>
    </submittedName>
</protein>
<dbReference type="Pfam" id="PF02036">
    <property type="entry name" value="SCP2"/>
    <property type="match status" value="1"/>
</dbReference>
<dbReference type="InterPro" id="IPR036527">
    <property type="entry name" value="SCP2_sterol-bd_dom_sf"/>
</dbReference>
<dbReference type="GO" id="GO:0006744">
    <property type="term" value="P:ubiquinone biosynthetic process"/>
    <property type="evidence" value="ECO:0007669"/>
    <property type="project" value="InterPro"/>
</dbReference>
<reference evidence="2" key="1">
    <citation type="submission" date="2018-06" db="EMBL/GenBank/DDBJ databases">
        <authorList>
            <person name="Zhirakovskaya E."/>
        </authorList>
    </citation>
    <scope>NUCLEOTIDE SEQUENCE</scope>
</reference>
<feature type="domain" description="SCP2" evidence="1">
    <location>
        <begin position="50"/>
        <end position="139"/>
    </location>
</feature>
<accession>A0A3B0WLS7</accession>
<sequence>MNVLTKAPDKNNQLQPVLPTILSKPFSLLPERLHTSVIVRALNIFLAQALTDGELGFLQGQSVSIEVIDLKLKFALGLHNNKLISSQWLSGDNLNLSGTLYDFMLLASRQEDSDTLFFHRRLKMEGNTELGLEVKNLLDGMDTETVRFHKQLDFVLHHGIKVFERLFK</sequence>
<evidence type="ECO:0000259" key="1">
    <source>
        <dbReference type="Pfam" id="PF02036"/>
    </source>
</evidence>
<proteinExistence type="inferred from homology"/>
<dbReference type="AlphaFoldDB" id="A0A3B0WLS7"/>
<dbReference type="HAMAP" id="MF_02231">
    <property type="entry name" value="UbiT"/>
    <property type="match status" value="1"/>
</dbReference>
<gene>
    <name evidence="2" type="ORF">MNBD_GAMMA02-1831</name>
</gene>